<evidence type="ECO:0000313" key="1">
    <source>
        <dbReference type="EMBL" id="KAI4455993.1"/>
    </source>
</evidence>
<keyword evidence="2" id="KW-1185">Reference proteome</keyword>
<accession>A0ACB9SLI8</accession>
<sequence>MEINKPPLRMVCPGRVFRIDEVDATHSPMFHQIEGLVVDKGVTMRELRETLEIFAAEMFGSETKIRFRPHHFPFTEPSAEVDISCFVCGGKGCSVCKGEGWIEILGCGMVHPNVLKGCGIDPDIYAGFAFGMGVDRIVMAKYGIRDLRYLFENNIRFLEQF</sequence>
<proteinExistence type="predicted"/>
<comment type="caution">
    <text evidence="1">The sequence shown here is derived from an EMBL/GenBank/DDBJ whole genome shotgun (WGS) entry which is preliminary data.</text>
</comment>
<name>A0ACB9SLI8_HOLOL</name>
<dbReference type="EMBL" id="CM043022">
    <property type="protein sequence ID" value="KAI4455993.1"/>
    <property type="molecule type" value="Genomic_DNA"/>
</dbReference>
<dbReference type="Proteomes" id="UP001056778">
    <property type="component" value="Chromosome 8"/>
</dbReference>
<evidence type="ECO:0000313" key="2">
    <source>
        <dbReference type="Proteomes" id="UP001056778"/>
    </source>
</evidence>
<reference evidence="1" key="1">
    <citation type="submission" date="2022-04" db="EMBL/GenBank/DDBJ databases">
        <title>Chromosome-scale genome assembly of Holotrichia oblita Faldermann.</title>
        <authorList>
            <person name="Rongchong L."/>
        </authorList>
    </citation>
    <scope>NUCLEOTIDE SEQUENCE</scope>
    <source>
        <strain evidence="1">81SQS9</strain>
    </source>
</reference>
<gene>
    <name evidence="1" type="ORF">MML48_8g00003861</name>
</gene>
<protein>
    <submittedName>
        <fullName evidence="1">Phenylalanyl-trna synthetase</fullName>
    </submittedName>
</protein>
<organism evidence="1 2">
    <name type="scientific">Holotrichia oblita</name>
    <name type="common">Chafer beetle</name>
    <dbReference type="NCBI Taxonomy" id="644536"/>
    <lineage>
        <taxon>Eukaryota</taxon>
        <taxon>Metazoa</taxon>
        <taxon>Ecdysozoa</taxon>
        <taxon>Arthropoda</taxon>
        <taxon>Hexapoda</taxon>
        <taxon>Insecta</taxon>
        <taxon>Pterygota</taxon>
        <taxon>Neoptera</taxon>
        <taxon>Endopterygota</taxon>
        <taxon>Coleoptera</taxon>
        <taxon>Polyphaga</taxon>
        <taxon>Scarabaeiformia</taxon>
        <taxon>Scarabaeidae</taxon>
        <taxon>Melolonthinae</taxon>
        <taxon>Holotrichia</taxon>
    </lineage>
</organism>